<name>A0A235B777_9BACL</name>
<evidence type="ECO:0008006" key="3">
    <source>
        <dbReference type="Google" id="ProtNLM"/>
    </source>
</evidence>
<dbReference type="InterPro" id="IPR001387">
    <property type="entry name" value="Cro/C1-type_HTH"/>
</dbReference>
<dbReference type="SUPFAM" id="SSF47413">
    <property type="entry name" value="lambda repressor-like DNA-binding domains"/>
    <property type="match status" value="1"/>
</dbReference>
<proteinExistence type="predicted"/>
<accession>A0A235B777</accession>
<dbReference type="AlphaFoldDB" id="A0A235B777"/>
<organism evidence="1 2">
    <name type="scientific">Paludifilum halophilum</name>
    <dbReference type="NCBI Taxonomy" id="1642702"/>
    <lineage>
        <taxon>Bacteria</taxon>
        <taxon>Bacillati</taxon>
        <taxon>Bacillota</taxon>
        <taxon>Bacilli</taxon>
        <taxon>Bacillales</taxon>
        <taxon>Thermoactinomycetaceae</taxon>
        <taxon>Paludifilum</taxon>
    </lineage>
</organism>
<dbReference type="RefSeq" id="WP_094264116.1">
    <property type="nucleotide sequence ID" value="NZ_NOWF01000004.1"/>
</dbReference>
<comment type="caution">
    <text evidence="1">The sequence shown here is derived from an EMBL/GenBank/DDBJ whole genome shotgun (WGS) entry which is preliminary data.</text>
</comment>
<dbReference type="EMBL" id="NOWF01000004">
    <property type="protein sequence ID" value="OYD08082.1"/>
    <property type="molecule type" value="Genomic_DNA"/>
</dbReference>
<dbReference type="Gene3D" id="1.25.40.10">
    <property type="entry name" value="Tetratricopeptide repeat domain"/>
    <property type="match status" value="1"/>
</dbReference>
<sequence>MNISEIQQIGTVVRKVRKERGLRLGDLADENISSATISNIERSVPHVHDSKVYYLLDKLKIGGNEGSEVMYEEENILRNSLLKLKLVSILWKSGKAEAAI</sequence>
<gene>
    <name evidence="1" type="ORF">CHM34_08190</name>
</gene>
<dbReference type="CDD" id="cd00093">
    <property type="entry name" value="HTH_XRE"/>
    <property type="match status" value="1"/>
</dbReference>
<dbReference type="GO" id="GO:0003677">
    <property type="term" value="F:DNA binding"/>
    <property type="evidence" value="ECO:0007669"/>
    <property type="project" value="InterPro"/>
</dbReference>
<protein>
    <recommendedName>
        <fullName evidence="3">HTH cro/C1-type domain-containing protein</fullName>
    </recommendedName>
</protein>
<dbReference type="Proteomes" id="UP000215459">
    <property type="component" value="Unassembled WGS sequence"/>
</dbReference>
<evidence type="ECO:0000313" key="1">
    <source>
        <dbReference type="EMBL" id="OYD08082.1"/>
    </source>
</evidence>
<dbReference type="InterPro" id="IPR011990">
    <property type="entry name" value="TPR-like_helical_dom_sf"/>
</dbReference>
<dbReference type="InterPro" id="IPR010982">
    <property type="entry name" value="Lambda_DNA-bd_dom_sf"/>
</dbReference>
<dbReference type="OrthoDB" id="2991476at2"/>
<reference evidence="1 2" key="1">
    <citation type="submission" date="2017-07" db="EMBL/GenBank/DDBJ databases">
        <title>The genome sequence of Paludifilum halophilum highlights mechanisms for microbial adaptation to high salt environemnts.</title>
        <authorList>
            <person name="Belbahri L."/>
        </authorList>
    </citation>
    <scope>NUCLEOTIDE SEQUENCE [LARGE SCALE GENOMIC DNA]</scope>
    <source>
        <strain evidence="1 2">DSM 102817</strain>
    </source>
</reference>
<evidence type="ECO:0000313" key="2">
    <source>
        <dbReference type="Proteomes" id="UP000215459"/>
    </source>
</evidence>
<keyword evidence="2" id="KW-1185">Reference proteome</keyword>